<reference evidence="5 6" key="1">
    <citation type="submission" date="2017-05" db="EMBL/GenBank/DDBJ databases">
        <title>Genomic insights into alkan degradation activity of Oleiphilus messinensis.</title>
        <authorList>
            <person name="Kozyavkin S.A."/>
            <person name="Slesarev A.I."/>
            <person name="Golyshin P.N."/>
            <person name="Korzhenkov A."/>
            <person name="Golyshina O.N."/>
            <person name="Toshchakov S.V."/>
        </authorList>
    </citation>
    <scope>NUCLEOTIDE SEQUENCE [LARGE SCALE GENOMIC DNA]</scope>
    <source>
        <strain evidence="5 6">ME102</strain>
    </source>
</reference>
<dbReference type="AlphaFoldDB" id="A0A1Y0I3U2"/>
<comment type="similarity">
    <text evidence="4">Belongs to the NapD family.</text>
</comment>
<evidence type="ECO:0000256" key="1">
    <source>
        <dbReference type="ARBA" id="ARBA00004496"/>
    </source>
</evidence>
<sequence>MREPAAVQSEHTRGQYSIAGVLVHTKLERAAFVEHDLLQLSGVEVHGVEGGKLIVTIEEFPGDKILLSRISEINAIPGVLNASLIYTESEPNCELADSGCNSEDEK</sequence>
<comment type="subcellular location">
    <subcellularLocation>
        <location evidence="1 4">Cytoplasm</location>
    </subcellularLocation>
</comment>
<dbReference type="KEGG" id="ome:OLMES_0086"/>
<dbReference type="PANTHER" id="PTHR38603:SF1">
    <property type="entry name" value="CHAPERONE NAPD"/>
    <property type="match status" value="1"/>
</dbReference>
<dbReference type="GO" id="GO:0005048">
    <property type="term" value="F:signal sequence binding"/>
    <property type="evidence" value="ECO:0007669"/>
    <property type="project" value="UniProtKB-UniRule"/>
</dbReference>
<name>A0A1Y0I3U2_9GAMM</name>
<comment type="function">
    <text evidence="4">Chaperone for NapA, the catalytic subunit of the periplasmic nitrate reductase. It binds directly and specifically to the twin-arginine signal peptide of NapA, preventing premature interaction with the Tat translocase and premature export.</text>
</comment>
<gene>
    <name evidence="4" type="primary">napD</name>
    <name evidence="5" type="ORF">OLMES_0086</name>
</gene>
<protein>
    <recommendedName>
        <fullName evidence="4">Chaperone NapD</fullName>
    </recommendedName>
    <alternativeName>
        <fullName evidence="4">NapA signal peptide-binding chaperone NapD</fullName>
    </alternativeName>
</protein>
<dbReference type="PANTHER" id="PTHR38603">
    <property type="entry name" value="CHAPERONE NAPD"/>
    <property type="match status" value="1"/>
</dbReference>
<dbReference type="RefSeq" id="WP_157678075.1">
    <property type="nucleotide sequence ID" value="NZ_CP021425.1"/>
</dbReference>
<evidence type="ECO:0000313" key="6">
    <source>
        <dbReference type="Proteomes" id="UP000196027"/>
    </source>
</evidence>
<keyword evidence="3 4" id="KW-0143">Chaperone</keyword>
<organism evidence="5 6">
    <name type="scientific">Oleiphilus messinensis</name>
    <dbReference type="NCBI Taxonomy" id="141451"/>
    <lineage>
        <taxon>Bacteria</taxon>
        <taxon>Pseudomonadati</taxon>
        <taxon>Pseudomonadota</taxon>
        <taxon>Gammaproteobacteria</taxon>
        <taxon>Oceanospirillales</taxon>
        <taxon>Oleiphilaceae</taxon>
        <taxon>Oleiphilus</taxon>
    </lineage>
</organism>
<evidence type="ECO:0000256" key="3">
    <source>
        <dbReference type="ARBA" id="ARBA00023186"/>
    </source>
</evidence>
<dbReference type="Proteomes" id="UP000196027">
    <property type="component" value="Chromosome"/>
</dbReference>
<keyword evidence="2 4" id="KW-0963">Cytoplasm</keyword>
<dbReference type="HAMAP" id="MF_02200">
    <property type="entry name" value="NapD"/>
    <property type="match status" value="1"/>
</dbReference>
<evidence type="ECO:0000256" key="4">
    <source>
        <dbReference type="HAMAP-Rule" id="MF_02200"/>
    </source>
</evidence>
<accession>A0A1Y0I3U2</accession>
<proteinExistence type="inferred from homology"/>
<evidence type="ECO:0000256" key="2">
    <source>
        <dbReference type="ARBA" id="ARBA00022490"/>
    </source>
</evidence>
<dbReference type="Gene3D" id="3.30.70.920">
    <property type="match status" value="1"/>
</dbReference>
<evidence type="ECO:0000313" key="5">
    <source>
        <dbReference type="EMBL" id="ARU54195.1"/>
    </source>
</evidence>
<dbReference type="GO" id="GO:0051224">
    <property type="term" value="P:negative regulation of protein transport"/>
    <property type="evidence" value="ECO:0007669"/>
    <property type="project" value="UniProtKB-UniRule"/>
</dbReference>
<keyword evidence="6" id="KW-1185">Reference proteome</keyword>
<dbReference type="GO" id="GO:0005737">
    <property type="term" value="C:cytoplasm"/>
    <property type="evidence" value="ECO:0007669"/>
    <property type="project" value="UniProtKB-SubCell"/>
</dbReference>
<comment type="subunit">
    <text evidence="4">Interacts with the cytoplasmic NapA precursor.</text>
</comment>
<dbReference type="OrthoDB" id="5770785at2"/>
<dbReference type="InterPro" id="IPR005623">
    <property type="entry name" value="Chaperone_NapD_NO3_reduct"/>
</dbReference>
<dbReference type="EMBL" id="CP021425">
    <property type="protein sequence ID" value="ARU54195.1"/>
    <property type="molecule type" value="Genomic_DNA"/>
</dbReference>
<dbReference type="Pfam" id="PF03927">
    <property type="entry name" value="NapD"/>
    <property type="match status" value="1"/>
</dbReference>